<evidence type="ECO:0000256" key="5">
    <source>
        <dbReference type="SAM" id="MobiDB-lite"/>
    </source>
</evidence>
<proteinExistence type="inferred from homology"/>
<dbReference type="Pfam" id="PF05182">
    <property type="entry name" value="Fip1"/>
    <property type="match status" value="1"/>
</dbReference>
<accession>A0A6G1MLS4</accession>
<feature type="compositionally biased region" description="Acidic residues" evidence="5">
    <location>
        <begin position="66"/>
        <end position="90"/>
    </location>
</feature>
<feature type="compositionally biased region" description="Gly residues" evidence="5">
    <location>
        <begin position="423"/>
        <end position="435"/>
    </location>
</feature>
<feature type="compositionally biased region" description="Low complexity" evidence="5">
    <location>
        <begin position="357"/>
        <end position="366"/>
    </location>
</feature>
<dbReference type="PANTHER" id="PTHR13484">
    <property type="entry name" value="FIP1-LIKE 1 PROTEIN"/>
    <property type="match status" value="1"/>
</dbReference>
<evidence type="ECO:0000313" key="7">
    <source>
        <dbReference type="EMBL" id="KAF3221901.1"/>
    </source>
</evidence>
<evidence type="ECO:0000256" key="1">
    <source>
        <dbReference type="ARBA" id="ARBA00004123"/>
    </source>
</evidence>
<dbReference type="AlphaFoldDB" id="A0A6G1MLS4"/>
<feature type="compositionally biased region" description="Polar residues" evidence="5">
    <location>
        <begin position="114"/>
        <end position="125"/>
    </location>
</feature>
<protein>
    <recommendedName>
        <fullName evidence="6">Pre-mRNA polyadenylation factor Fip1 domain-containing protein</fullName>
    </recommendedName>
</protein>
<sequence length="443" mass="47488">MEDDDDDFYGDASPPAQPIHQVTVQDLLSNDNSTPKPAPSAVAPARQDINMNDVANGGEIARAGGEEGEEDEEEIEEEIEVEDDDDDVEFILELKAGQAVAPPPQGATRYGARQATTSAAPQRQVSHQDLKERAAAPQAVSPAPRTAALVSTKAPAPRGPTPPPIATSTLDISAIPIHPSTGEKLTSLNIDDLPSKPWRNPGSDVSDYFNYGFDEFTWTAYCQKQENTRKDFDPKKMMEDMMMFGNMLDPSQLMNMTGAASGAGAGNTPNMPNTGAGGFPNGMPLPPGIPPEMAAAMMQQVGMSGMPGMPPIPGMPGMPNFGMDMMGGAGGNNTPNRQDMQMFNSGGQGSGFGPQGMGQFQAQMANSYAEEQQRFEQQKYMQQQQQRLQQQQQQQQQQQRGFNNPNAAYGNFQAQTNNNQMGRGRGGPGAQGGTGNVSQQRGW</sequence>
<organism evidence="7 12">
    <name type="scientific">Orbilia oligospora</name>
    <name type="common">Nematode-trapping fungus</name>
    <name type="synonym">Arthrobotrys oligospora</name>
    <dbReference type="NCBI Taxonomy" id="2813651"/>
    <lineage>
        <taxon>Eukaryota</taxon>
        <taxon>Fungi</taxon>
        <taxon>Dikarya</taxon>
        <taxon>Ascomycota</taxon>
        <taxon>Pezizomycotina</taxon>
        <taxon>Orbiliomycetes</taxon>
        <taxon>Orbiliales</taxon>
        <taxon>Orbiliaceae</taxon>
        <taxon>Orbilia</taxon>
    </lineage>
</organism>
<dbReference type="EMBL" id="WIWS01000013">
    <property type="protein sequence ID" value="KAF3225881.1"/>
    <property type="molecule type" value="Genomic_DNA"/>
</dbReference>
<comment type="subcellular location">
    <subcellularLocation>
        <location evidence="1">Nucleus</location>
    </subcellularLocation>
</comment>
<feature type="compositionally biased region" description="Gly residues" evidence="5">
    <location>
        <begin position="346"/>
        <end position="356"/>
    </location>
</feature>
<name>A0A6G1MLS4_ORBOL</name>
<dbReference type="Proteomes" id="UP000614610">
    <property type="component" value="Unassembled WGS sequence"/>
</dbReference>
<dbReference type="EMBL" id="WIPF01000024">
    <property type="protein sequence ID" value="KAF3226153.1"/>
    <property type="molecule type" value="Genomic_DNA"/>
</dbReference>
<evidence type="ECO:0000259" key="6">
    <source>
        <dbReference type="Pfam" id="PF05182"/>
    </source>
</evidence>
<keyword evidence="4" id="KW-0539">Nucleus</keyword>
<evidence type="ECO:0000256" key="2">
    <source>
        <dbReference type="ARBA" id="ARBA00007459"/>
    </source>
</evidence>
<evidence type="ECO:0000313" key="12">
    <source>
        <dbReference type="Proteomes" id="UP000614610"/>
    </source>
</evidence>
<comment type="caution">
    <text evidence="7">The sequence shown here is derived from an EMBL/GenBank/DDBJ whole genome shotgun (WGS) entry which is preliminary data.</text>
</comment>
<feature type="region of interest" description="Disordered" evidence="5">
    <location>
        <begin position="1"/>
        <end position="20"/>
    </location>
</feature>
<dbReference type="Proteomes" id="UP000472727">
    <property type="component" value="Unassembled WGS sequence"/>
</dbReference>
<feature type="domain" description="Pre-mRNA polyadenylation factor Fip1" evidence="6">
    <location>
        <begin position="188"/>
        <end position="229"/>
    </location>
</feature>
<feature type="compositionally biased region" description="Low complexity" evidence="5">
    <location>
        <begin position="378"/>
        <end position="400"/>
    </location>
</feature>
<dbReference type="Proteomes" id="UP000483672">
    <property type="component" value="Unassembled WGS sequence"/>
</dbReference>
<evidence type="ECO:0000256" key="4">
    <source>
        <dbReference type="ARBA" id="ARBA00023242"/>
    </source>
</evidence>
<gene>
    <name evidence="8" type="ORF">TWF106_001754</name>
    <name evidence="9" type="ORF">TWF191_004815</name>
    <name evidence="7" type="ORF">TWF679_007116</name>
</gene>
<evidence type="ECO:0000313" key="11">
    <source>
        <dbReference type="Proteomes" id="UP000483672"/>
    </source>
</evidence>
<dbReference type="PANTHER" id="PTHR13484:SF0">
    <property type="entry name" value="PRE-MRNA 3'-END-PROCESSING FACTOR FIP1"/>
    <property type="match status" value="1"/>
</dbReference>
<evidence type="ECO:0000313" key="8">
    <source>
        <dbReference type="EMBL" id="KAF3225881.1"/>
    </source>
</evidence>
<dbReference type="InterPro" id="IPR051187">
    <property type="entry name" value="Pre-mRNA_3'-end_processing_reg"/>
</dbReference>
<feature type="region of interest" description="Disordered" evidence="5">
    <location>
        <begin position="26"/>
        <end position="146"/>
    </location>
</feature>
<dbReference type="OrthoDB" id="1917198at2759"/>
<dbReference type="InterPro" id="IPR007854">
    <property type="entry name" value="Fip1_dom"/>
</dbReference>
<evidence type="ECO:0000256" key="3">
    <source>
        <dbReference type="ARBA" id="ARBA00022664"/>
    </source>
</evidence>
<reference evidence="10 11" key="1">
    <citation type="submission" date="2019-06" db="EMBL/GenBank/DDBJ databases">
        <authorList>
            <person name="Palmer J.M."/>
        </authorList>
    </citation>
    <scope>NUCLEOTIDE SEQUENCE</scope>
    <source>
        <strain evidence="8 10">TWF106</strain>
        <strain evidence="9 11">TWF191</strain>
        <strain evidence="7">TWF679</strain>
    </source>
</reference>
<evidence type="ECO:0000313" key="10">
    <source>
        <dbReference type="Proteomes" id="UP000472727"/>
    </source>
</evidence>
<keyword evidence="3" id="KW-0507">mRNA processing</keyword>
<feature type="compositionally biased region" description="Polar residues" evidence="5">
    <location>
        <begin position="26"/>
        <end position="35"/>
    </location>
</feature>
<comment type="similarity">
    <text evidence="2">Belongs to the FIP1 family.</text>
</comment>
<dbReference type="EMBL" id="WIWT01000004">
    <property type="protein sequence ID" value="KAF3221901.1"/>
    <property type="molecule type" value="Genomic_DNA"/>
</dbReference>
<dbReference type="GO" id="GO:0005847">
    <property type="term" value="C:mRNA cleavage and polyadenylation specificity factor complex"/>
    <property type="evidence" value="ECO:0007669"/>
    <property type="project" value="TreeGrafter"/>
</dbReference>
<feature type="region of interest" description="Disordered" evidence="5">
    <location>
        <begin position="324"/>
        <end position="443"/>
    </location>
</feature>
<evidence type="ECO:0000313" key="9">
    <source>
        <dbReference type="EMBL" id="KAF3226153.1"/>
    </source>
</evidence>
<dbReference type="GO" id="GO:0006397">
    <property type="term" value="P:mRNA processing"/>
    <property type="evidence" value="ECO:0007669"/>
    <property type="project" value="UniProtKB-KW"/>
</dbReference>